<feature type="domain" description="AB hydrolase-1" evidence="1">
    <location>
        <begin position="103"/>
        <end position="280"/>
    </location>
</feature>
<keyword evidence="3" id="KW-1185">Reference proteome</keyword>
<dbReference type="PANTHER" id="PTHR43194">
    <property type="entry name" value="HYDROLASE ALPHA/BETA FOLD FAMILY"/>
    <property type="match status" value="1"/>
</dbReference>
<dbReference type="InterPro" id="IPR050228">
    <property type="entry name" value="Carboxylesterase_BioH"/>
</dbReference>
<accession>A0ABV3ZJ42</accession>
<sequence length="370" mass="40399">MQKINGKITQSNQKGSSILQLNTLLLCAVVIIVSSCATTKQNNSGNLVIKEQGAFSAGGTVITSEGTFDPLKPWNVPQGGQTRHGDHADVFYQIPVNAKHNAMVFLHGYGQSRRSWQTTADGREGFADMFLRRGYGVYLVDQPGRGEAGQTTKAIQIAATPDDQTWFTQFRIGQYPEFYDGIQFPKDSLSLNSFFRMMTPNTGNVDEATIVNALSAVFEKSGDGILFTHSAGGSPGWKTAIKNDHVKAIIAIEPGGFTFPQGEVPEGNRGGPGVPLEEFMKLTKIPIIVYYGDNIPKEETNAASLNFWRNVLATARQWAKVVNAHGGDATIVYLPEAGIKGNTHFIMSDLNNKEIADLITKWLKEKGLDK</sequence>
<dbReference type="EMBL" id="JAULBC010000007">
    <property type="protein sequence ID" value="MEX6689904.1"/>
    <property type="molecule type" value="Genomic_DNA"/>
</dbReference>
<evidence type="ECO:0000313" key="3">
    <source>
        <dbReference type="Proteomes" id="UP001560573"/>
    </source>
</evidence>
<comment type="caution">
    <text evidence="2">The sequence shown here is derived from an EMBL/GenBank/DDBJ whole genome shotgun (WGS) entry which is preliminary data.</text>
</comment>
<dbReference type="InterPro" id="IPR000073">
    <property type="entry name" value="AB_hydrolase_1"/>
</dbReference>
<dbReference type="Gene3D" id="3.40.50.1820">
    <property type="entry name" value="alpha/beta hydrolase"/>
    <property type="match status" value="1"/>
</dbReference>
<proteinExistence type="predicted"/>
<dbReference type="CDD" id="cd12810">
    <property type="entry name" value="Esterase_713_like-3"/>
    <property type="match status" value="1"/>
</dbReference>
<gene>
    <name evidence="2" type="ORF">QTN47_20520</name>
</gene>
<dbReference type="Proteomes" id="UP001560573">
    <property type="component" value="Unassembled WGS sequence"/>
</dbReference>
<dbReference type="RefSeq" id="WP_369331310.1">
    <property type="nucleotide sequence ID" value="NZ_JAULBC010000007.1"/>
</dbReference>
<evidence type="ECO:0000313" key="2">
    <source>
        <dbReference type="EMBL" id="MEX6689904.1"/>
    </source>
</evidence>
<dbReference type="InterPro" id="IPR029058">
    <property type="entry name" value="AB_hydrolase_fold"/>
</dbReference>
<name>A0ABV3ZJ42_9BACT</name>
<keyword evidence="2" id="KW-0378">Hydrolase</keyword>
<dbReference type="PANTHER" id="PTHR43194:SF4">
    <property type="entry name" value="AB HYDROLASE-1 DOMAIN-CONTAINING PROTEIN"/>
    <property type="match status" value="1"/>
</dbReference>
<protein>
    <submittedName>
        <fullName evidence="2">Alpha/beta fold hydrolase</fullName>
    </submittedName>
</protein>
<evidence type="ECO:0000259" key="1">
    <source>
        <dbReference type="Pfam" id="PF12697"/>
    </source>
</evidence>
<dbReference type="SUPFAM" id="SSF53474">
    <property type="entry name" value="alpha/beta-Hydrolases"/>
    <property type="match status" value="1"/>
</dbReference>
<organism evidence="2 3">
    <name type="scientific">Danxiaibacter flavus</name>
    <dbReference type="NCBI Taxonomy" id="3049108"/>
    <lineage>
        <taxon>Bacteria</taxon>
        <taxon>Pseudomonadati</taxon>
        <taxon>Bacteroidota</taxon>
        <taxon>Chitinophagia</taxon>
        <taxon>Chitinophagales</taxon>
        <taxon>Chitinophagaceae</taxon>
        <taxon>Danxiaibacter</taxon>
    </lineage>
</organism>
<dbReference type="Pfam" id="PF12697">
    <property type="entry name" value="Abhydrolase_6"/>
    <property type="match status" value="1"/>
</dbReference>
<reference evidence="2 3" key="1">
    <citation type="submission" date="2023-07" db="EMBL/GenBank/DDBJ databases">
        <authorList>
            <person name="Lian W.-H."/>
        </authorList>
    </citation>
    <scope>NUCLEOTIDE SEQUENCE [LARGE SCALE GENOMIC DNA]</scope>
    <source>
        <strain evidence="2 3">SYSU DXS3180</strain>
    </source>
</reference>
<dbReference type="GO" id="GO:0016787">
    <property type="term" value="F:hydrolase activity"/>
    <property type="evidence" value="ECO:0007669"/>
    <property type="project" value="UniProtKB-KW"/>
</dbReference>